<proteinExistence type="predicted"/>
<dbReference type="SUPFAM" id="SSF57903">
    <property type="entry name" value="FYVE/PHD zinc finger"/>
    <property type="match status" value="1"/>
</dbReference>
<reference evidence="2" key="1">
    <citation type="journal article" date="2021" name="Mol. Ecol. Resour.">
        <title>Apolygus lucorum genome provides insights into omnivorousness and mesophyll feeding.</title>
        <authorList>
            <person name="Liu Y."/>
            <person name="Liu H."/>
            <person name="Wang H."/>
            <person name="Huang T."/>
            <person name="Liu B."/>
            <person name="Yang B."/>
            <person name="Yin L."/>
            <person name="Li B."/>
            <person name="Zhang Y."/>
            <person name="Zhang S."/>
            <person name="Jiang F."/>
            <person name="Zhang X."/>
            <person name="Ren Y."/>
            <person name="Wang B."/>
            <person name="Wang S."/>
            <person name="Lu Y."/>
            <person name="Wu K."/>
            <person name="Fan W."/>
            <person name="Wang G."/>
        </authorList>
    </citation>
    <scope>NUCLEOTIDE SEQUENCE</scope>
    <source>
        <strain evidence="2">12Hb</strain>
    </source>
</reference>
<dbReference type="InterPro" id="IPR011011">
    <property type="entry name" value="Znf_FYVE_PHD"/>
</dbReference>
<dbReference type="AlphaFoldDB" id="A0A8S9WNX4"/>
<feature type="compositionally biased region" description="Basic and acidic residues" evidence="1">
    <location>
        <begin position="1"/>
        <end position="11"/>
    </location>
</feature>
<evidence type="ECO:0000256" key="1">
    <source>
        <dbReference type="SAM" id="MobiDB-lite"/>
    </source>
</evidence>
<comment type="caution">
    <text evidence="2">The sequence shown here is derived from an EMBL/GenBank/DDBJ whole genome shotgun (WGS) entry which is preliminary data.</text>
</comment>
<keyword evidence="3" id="KW-1185">Reference proteome</keyword>
<feature type="region of interest" description="Disordered" evidence="1">
    <location>
        <begin position="1"/>
        <end position="20"/>
    </location>
</feature>
<evidence type="ECO:0000313" key="3">
    <source>
        <dbReference type="Proteomes" id="UP000466442"/>
    </source>
</evidence>
<evidence type="ECO:0000313" key="2">
    <source>
        <dbReference type="EMBL" id="KAF6197851.1"/>
    </source>
</evidence>
<protein>
    <submittedName>
        <fullName evidence="2">Uncharacterized protein</fullName>
    </submittedName>
</protein>
<organism evidence="2 3">
    <name type="scientific">Apolygus lucorum</name>
    <name type="common">Small green plant bug</name>
    <name type="synonym">Lygocoris lucorum</name>
    <dbReference type="NCBI Taxonomy" id="248454"/>
    <lineage>
        <taxon>Eukaryota</taxon>
        <taxon>Metazoa</taxon>
        <taxon>Ecdysozoa</taxon>
        <taxon>Arthropoda</taxon>
        <taxon>Hexapoda</taxon>
        <taxon>Insecta</taxon>
        <taxon>Pterygota</taxon>
        <taxon>Neoptera</taxon>
        <taxon>Paraneoptera</taxon>
        <taxon>Hemiptera</taxon>
        <taxon>Heteroptera</taxon>
        <taxon>Panheteroptera</taxon>
        <taxon>Cimicomorpha</taxon>
        <taxon>Miridae</taxon>
        <taxon>Mirini</taxon>
        <taxon>Apolygus</taxon>
    </lineage>
</organism>
<dbReference type="EMBL" id="WIXP02000017">
    <property type="protein sequence ID" value="KAF6197851.1"/>
    <property type="molecule type" value="Genomic_DNA"/>
</dbReference>
<accession>A0A8S9WNX4</accession>
<dbReference type="Proteomes" id="UP000466442">
    <property type="component" value="Unassembled WGS sequence"/>
</dbReference>
<gene>
    <name evidence="2" type="ORF">GE061_008821</name>
</gene>
<sequence length="405" mass="45907">MEDRIVVKEEPMSEGDEDQEMEVEIKQEMLIWDEYVKEEVGNSRTDEDAGCPMIKQEDSSAADPLCDERDVLQGSIGVQRTEAGPAPLECLCTYRVDSVFFSDHFPQIIELNSFAPVEAISAGQGEVVAPVALRWRSDLLQDYQKKLHLHVGNLCHPTLPELCSCIIKSSDSYVRRRRKSEIPKQPWYDLSCVKRRRRVFALLNLMRDTDSDIIVRQYRQSVKDYKEHCALKKIEQKKSVALEMCGARDGREFWSLVAKHKILNFVPKVNIPLDDWVVHFSALYNPPQTSPSVMYAAPFIENPFLDADFSMGDLKRVLGKAKLGKAPGFIISTDDKADSCVHCNQHISEMALGDSWSICSVCSETAHDSCSGFDPDKGKPFVCTFCTDLVPQIHMKCFLSHFPKF</sequence>
<name>A0A8S9WNX4_APOLU</name>